<organism evidence="2">
    <name type="scientific">Chondria sp.</name>
    <name type="common">in: red algae</name>
    <dbReference type="NCBI Taxonomy" id="1982705"/>
    <lineage>
        <taxon>Eukaryota</taxon>
        <taxon>Rhodophyta</taxon>
        <taxon>Florideophyceae</taxon>
        <taxon>Rhodymeniophycidae</taxon>
        <taxon>Ceramiales</taxon>
        <taxon>Rhodomelaceae</taxon>
        <taxon>Chondrieae</taxon>
        <taxon>Chondria</taxon>
    </lineage>
</organism>
<proteinExistence type="predicted"/>
<sequence>MSDIKFKQINISEQIKSITRKNLTSITNEAETTINFIYQENQEILLQLIIERILSNKQDADILDGFIFQKLLRTDLKMIKNKLNNYFPHGVVTLQSSLAINYQPLQDLLINEKFQEADQLTSQYLCQLVEIKTHCKKEWLYFTDIQFIPLEELYTIDFLWKIYSKGKFGFSVQKKVWVNNNKKWERLWNKIGWTINGNAKRYPNEFEWTLDAPEGHLPLSNQLRGTKTLLYLFDNIR</sequence>
<dbReference type="Gene3D" id="1.25.40.620">
    <property type="match status" value="1"/>
</dbReference>
<dbReference type="PANTHER" id="PTHR34800:SF1">
    <property type="entry name" value="TETRAPYRROLE-BINDING PROTEIN, CHLOROPLASTIC"/>
    <property type="match status" value="1"/>
</dbReference>
<gene>
    <name evidence="2" type="primary">ycf53</name>
</gene>
<dbReference type="InterPro" id="IPR037215">
    <property type="entry name" value="GUN4-like_sf"/>
</dbReference>
<keyword evidence="2" id="KW-0150">Chloroplast</keyword>
<dbReference type="Gene3D" id="1.10.10.1770">
    <property type="entry name" value="Gun4-like"/>
    <property type="match status" value="1"/>
</dbReference>
<keyword evidence="2" id="KW-0934">Plastid</keyword>
<dbReference type="EMBL" id="MF101429">
    <property type="protein sequence ID" value="ARW63641.1"/>
    <property type="molecule type" value="Genomic_DNA"/>
</dbReference>
<dbReference type="GO" id="GO:0046906">
    <property type="term" value="F:tetrapyrrole binding"/>
    <property type="evidence" value="ECO:0007669"/>
    <property type="project" value="TreeGrafter"/>
</dbReference>
<feature type="domain" description="GUN4-like" evidence="1">
    <location>
        <begin position="96"/>
        <end position="230"/>
    </location>
</feature>
<dbReference type="SUPFAM" id="SSF140869">
    <property type="entry name" value="GUN4-like"/>
    <property type="match status" value="1"/>
</dbReference>
<dbReference type="PANTHER" id="PTHR34800">
    <property type="entry name" value="TETRAPYRROLE-BINDING PROTEIN, CHLOROPLASTIC"/>
    <property type="match status" value="1"/>
</dbReference>
<name>A0A1Z1MCY3_9FLOR</name>
<dbReference type="CDD" id="cd16383">
    <property type="entry name" value="GUN4"/>
    <property type="match status" value="1"/>
</dbReference>
<dbReference type="AlphaFoldDB" id="A0A1Z1MCY3"/>
<geneLocation type="chloroplast" evidence="2"/>
<reference evidence="2" key="1">
    <citation type="journal article" date="2017" name="J. Phycol.">
        <title>Analysis of chloroplast genomes and a supermatrix inform reclassification of the Rhodomelaceae (Rhodophyta).</title>
        <authorList>
            <person name="Diaz-Tapia P."/>
            <person name="Maggs C.A."/>
            <person name="West J.A."/>
            <person name="Verbruggen H."/>
        </authorList>
    </citation>
    <scope>NUCLEOTIDE SEQUENCE</scope>
    <source>
        <strain evidence="2">PD620</strain>
    </source>
</reference>
<dbReference type="InterPro" id="IPR008629">
    <property type="entry name" value="GUN4-like"/>
</dbReference>
<evidence type="ECO:0000259" key="1">
    <source>
        <dbReference type="Pfam" id="PF05419"/>
    </source>
</evidence>
<dbReference type="Pfam" id="PF05419">
    <property type="entry name" value="GUN4"/>
    <property type="match status" value="1"/>
</dbReference>
<accession>A0A1Z1MCY3</accession>
<evidence type="ECO:0000313" key="2">
    <source>
        <dbReference type="EMBL" id="ARW63641.1"/>
    </source>
</evidence>
<protein>
    <recommendedName>
        <fullName evidence="1">GUN4-like domain-containing protein</fullName>
    </recommendedName>
</protein>